<dbReference type="InterPro" id="IPR009319">
    <property type="entry name" value="Phage_A118_VSP1"/>
</dbReference>
<sequence length="366" mass="41430">MDPHSQQQLTMPVIEVFLSIEEEILLNIAKVLKQGKSLLEEDVERWQTEKLGQLGKLTQQNIITIAKYAELSIETVTAMLEEAGYEAVTDSEMELIEAVAQGILLQPPLPKESPVLEAVLASFQRQARESFNLINTTMLNQSQQIYLNILNETTGKVLAGTKTPRQALGETAARWAEHGVPALIRKDGAKMSTEAYVSMVTRSMSNSVANEMQFARMDEYGADLVEVSSHMGARPKCAKYQGKIFSISGSSNKYPPLSSTSYGEPDGLRGINCRHVFYPYIEGFSKRVFRPYPAAENRKVYEESQRQRYLEREIRKAKRQLAIAEALYESEAIDAAKKKVRQRQANMRAFIDDTARTRRYEREKAY</sequence>
<dbReference type="Pfam" id="PF06152">
    <property type="entry name" value="Phage_min_cap2"/>
    <property type="match status" value="1"/>
</dbReference>
<evidence type="ECO:0000313" key="2">
    <source>
        <dbReference type="Proteomes" id="UP000180194"/>
    </source>
</evidence>
<accession>A0ABX3CJM0</accession>
<proteinExistence type="predicted"/>
<keyword evidence="2" id="KW-1185">Reference proteome</keyword>
<dbReference type="Proteomes" id="UP000180194">
    <property type="component" value="Unassembled WGS sequence"/>
</dbReference>
<reference evidence="1 2" key="1">
    <citation type="submission" date="2016-07" db="EMBL/GenBank/DDBJ databases">
        <title>Bacillus oceanisediminis whole genome.</title>
        <authorList>
            <person name="Pal Y."/>
            <person name="Verma A."/>
            <person name="Mual P."/>
            <person name="Srinivasan K."/>
        </authorList>
    </citation>
    <scope>NUCLEOTIDE SEQUENCE [LARGE SCALE GENOMIC DNA]</scope>
    <source>
        <strain evidence="1 2">Bhandara28</strain>
    </source>
</reference>
<evidence type="ECO:0000313" key="1">
    <source>
        <dbReference type="EMBL" id="OHX38837.1"/>
    </source>
</evidence>
<organism evidence="1 2">
    <name type="scientific">Cytobacillus oceanisediminis</name>
    <dbReference type="NCBI Taxonomy" id="665099"/>
    <lineage>
        <taxon>Bacteria</taxon>
        <taxon>Bacillati</taxon>
        <taxon>Bacillota</taxon>
        <taxon>Bacilli</taxon>
        <taxon>Bacillales</taxon>
        <taxon>Bacillaceae</taxon>
        <taxon>Cytobacillus</taxon>
    </lineage>
</organism>
<dbReference type="EMBL" id="MBRJ01000079">
    <property type="protein sequence ID" value="OHX38837.1"/>
    <property type="molecule type" value="Genomic_DNA"/>
</dbReference>
<name>A0ABX3CJM0_9BACI</name>
<protein>
    <submittedName>
        <fullName evidence="1">Minor capsid protein</fullName>
    </submittedName>
</protein>
<dbReference type="RefSeq" id="WP_071160388.1">
    <property type="nucleotide sequence ID" value="NZ_MBRJ01000079.1"/>
</dbReference>
<comment type="caution">
    <text evidence="1">The sequence shown here is derived from an EMBL/GenBank/DDBJ whole genome shotgun (WGS) entry which is preliminary data.</text>
</comment>
<gene>
    <name evidence="1" type="ORF">BBV17_04835</name>
</gene>